<evidence type="ECO:0000256" key="1">
    <source>
        <dbReference type="SAM" id="MobiDB-lite"/>
    </source>
</evidence>
<feature type="compositionally biased region" description="Polar residues" evidence="1">
    <location>
        <begin position="74"/>
        <end position="84"/>
    </location>
</feature>
<feature type="region of interest" description="Disordered" evidence="1">
    <location>
        <begin position="74"/>
        <end position="96"/>
    </location>
</feature>
<reference evidence="2" key="1">
    <citation type="submission" date="2020-08" db="EMBL/GenBank/DDBJ databases">
        <title>Genome public.</title>
        <authorList>
            <person name="Liu C."/>
            <person name="Sun Q."/>
        </authorList>
    </citation>
    <scope>NUCLEOTIDE SEQUENCE</scope>
    <source>
        <strain evidence="2">BX8</strain>
    </source>
</reference>
<proteinExistence type="predicted"/>
<dbReference type="EMBL" id="JACONZ010000001">
    <property type="protein sequence ID" value="MBC5580083.1"/>
    <property type="molecule type" value="Genomic_DNA"/>
</dbReference>
<evidence type="ECO:0000313" key="3">
    <source>
        <dbReference type="Proteomes" id="UP000659630"/>
    </source>
</evidence>
<evidence type="ECO:0000313" key="2">
    <source>
        <dbReference type="EMBL" id="MBC5580083.1"/>
    </source>
</evidence>
<dbReference type="RefSeq" id="WP_186886456.1">
    <property type="nucleotide sequence ID" value="NZ_JACONZ010000001.1"/>
</dbReference>
<name>A0A923I4E0_9FIRM</name>
<dbReference type="AlphaFoldDB" id="A0A923I4E0"/>
<comment type="caution">
    <text evidence="2">The sequence shown here is derived from an EMBL/GenBank/DDBJ whole genome shotgun (WGS) entry which is preliminary data.</text>
</comment>
<protein>
    <submittedName>
        <fullName evidence="2">Uncharacterized protein</fullName>
    </submittedName>
</protein>
<keyword evidence="3" id="KW-1185">Reference proteome</keyword>
<organism evidence="2 3">
    <name type="scientific">Anaerofilum hominis</name>
    <dbReference type="NCBI Taxonomy" id="2763016"/>
    <lineage>
        <taxon>Bacteria</taxon>
        <taxon>Bacillati</taxon>
        <taxon>Bacillota</taxon>
        <taxon>Clostridia</taxon>
        <taxon>Eubacteriales</taxon>
        <taxon>Oscillospiraceae</taxon>
        <taxon>Anaerofilum</taxon>
    </lineage>
</organism>
<dbReference type="Proteomes" id="UP000659630">
    <property type="component" value="Unassembled WGS sequence"/>
</dbReference>
<gene>
    <name evidence="2" type="ORF">H8S23_01020</name>
</gene>
<sequence>MRRSLTLACVLLLLSAGVLLGAFALSRGWEAGVLIDADTLSGDPAAAEGIAVQVRAGCGGHLFWDTACRAGKNPSAQTDFSFSGTERRETRPRSPSLSLYVSCDGGVSGSDIDLLSDDQWGLTVRPAAAVAERTAPGEKRTETLPLRDYYDVYPLFLDLSFPDCVYNGTEELQKAVRDYFQFPVPEDHLVQVTVQKDGGGSVSNVEISSVGSIGALSTASVVTESGCFLAFSGSFTDRASLDFSRVPGGYGLYYLPLEKSQSQDCVVTLTAGAITRVFPIDEKASEVYALAASADGEELFLFTREADAFWLTVLDASGTRQLQKFSFMPAGEGSIFWNQWFYPEFMVIQTGEGNFALIRSDGEGGYETAFTCDAGEDGFKLLGHDAVFAYDGVRLVAATPQDYSLCSFYLSVFEEGRLAYAGLYRHSLDLSPPADYAYRCRLAEADPLELSFLPS</sequence>
<accession>A0A923I4E0</accession>